<dbReference type="EMBL" id="KI965496">
    <property type="protein sequence ID" value="EUD64537.1"/>
    <property type="molecule type" value="Genomic_DNA"/>
</dbReference>
<evidence type="ECO:0000313" key="3">
    <source>
        <dbReference type="Proteomes" id="UP000030640"/>
    </source>
</evidence>
<evidence type="ECO:0000256" key="1">
    <source>
        <dbReference type="SAM" id="MobiDB-lite"/>
    </source>
</evidence>
<dbReference type="RefSeq" id="XP_008818894.1">
    <property type="nucleotide sequence ID" value="XM_008820672.1"/>
</dbReference>
<protein>
    <submittedName>
        <fullName evidence="2">Uncharacterized protein</fullName>
    </submittedName>
</protein>
<dbReference type="Proteomes" id="UP000030640">
    <property type="component" value="Unassembled WGS sequence"/>
</dbReference>
<organism evidence="2 3">
    <name type="scientific">Plasmodium inui San Antonio 1</name>
    <dbReference type="NCBI Taxonomy" id="1237626"/>
    <lineage>
        <taxon>Eukaryota</taxon>
        <taxon>Sar</taxon>
        <taxon>Alveolata</taxon>
        <taxon>Apicomplexa</taxon>
        <taxon>Aconoidasida</taxon>
        <taxon>Haemosporida</taxon>
        <taxon>Plasmodiidae</taxon>
        <taxon>Plasmodium</taxon>
        <taxon>Plasmodium (Plasmodium)</taxon>
    </lineage>
</organism>
<dbReference type="GeneID" id="20040373"/>
<name>W6ZUW5_9APIC</name>
<gene>
    <name evidence="2" type="ORF">C922_05099</name>
</gene>
<feature type="compositionally biased region" description="Gly residues" evidence="1">
    <location>
        <begin position="148"/>
        <end position="158"/>
    </location>
</feature>
<evidence type="ECO:0000313" key="2">
    <source>
        <dbReference type="EMBL" id="EUD64537.1"/>
    </source>
</evidence>
<dbReference type="AlphaFoldDB" id="W6ZUW5"/>
<keyword evidence="3" id="KW-1185">Reference proteome</keyword>
<dbReference type="VEuPathDB" id="PlasmoDB:C922_05099"/>
<feature type="compositionally biased region" description="Basic and acidic residues" evidence="1">
    <location>
        <begin position="127"/>
        <end position="144"/>
    </location>
</feature>
<feature type="compositionally biased region" description="Basic and acidic residues" evidence="1">
    <location>
        <begin position="1"/>
        <end position="15"/>
    </location>
</feature>
<reference evidence="2 3" key="1">
    <citation type="submission" date="2013-02" db="EMBL/GenBank/DDBJ databases">
        <title>The Genome Sequence of Plasmodium inui San Antonio 1.</title>
        <authorList>
            <consortium name="The Broad Institute Genome Sequencing Platform"/>
            <consortium name="The Broad Institute Genome Sequencing Center for Infectious Disease"/>
            <person name="Neafsey D."/>
            <person name="Cheeseman I."/>
            <person name="Volkman S."/>
            <person name="Adams J."/>
            <person name="Walker B."/>
            <person name="Young S.K."/>
            <person name="Zeng Q."/>
            <person name="Gargeya S."/>
            <person name="Fitzgerald M."/>
            <person name="Haas B."/>
            <person name="Abouelleil A."/>
            <person name="Alvarado L."/>
            <person name="Arachchi H.M."/>
            <person name="Berlin A.M."/>
            <person name="Chapman S.B."/>
            <person name="Dewar J."/>
            <person name="Goldberg J."/>
            <person name="Griggs A."/>
            <person name="Gujja S."/>
            <person name="Hansen M."/>
            <person name="Howarth C."/>
            <person name="Imamovic A."/>
            <person name="Larimer J."/>
            <person name="McCowan C."/>
            <person name="Murphy C."/>
            <person name="Neiman D."/>
            <person name="Pearson M."/>
            <person name="Priest M."/>
            <person name="Roberts A."/>
            <person name="Saif S."/>
            <person name="Shea T."/>
            <person name="Sisk P."/>
            <person name="Sykes S."/>
            <person name="Wortman J."/>
            <person name="Nusbaum C."/>
            <person name="Birren B."/>
        </authorList>
    </citation>
    <scope>NUCLEOTIDE SEQUENCE [LARGE SCALE GENOMIC DNA]</scope>
    <source>
        <strain evidence="2 3">San Antonio 1</strain>
    </source>
</reference>
<feature type="compositionally biased region" description="Polar residues" evidence="1">
    <location>
        <begin position="16"/>
        <end position="30"/>
    </location>
</feature>
<feature type="compositionally biased region" description="Basic and acidic residues" evidence="1">
    <location>
        <begin position="72"/>
        <end position="103"/>
    </location>
</feature>
<feature type="region of interest" description="Disordered" evidence="1">
    <location>
        <begin position="1"/>
        <end position="158"/>
    </location>
</feature>
<proteinExistence type="predicted"/>
<sequence length="158" mass="17715">MGKREEELFRGHATEQTHYPDINQTKTWRQTSRRDPTPAKNSARNNEEATESPQELRIGGLTKESNTIQSRADGEGEPNPKTREEDERAQEGEVRRETGQKEESEIEDEDNRTQEKESDPGAVNGLARRERENKIVDKAAKGSTDRPGTGGKEGPTSV</sequence>
<accession>W6ZUW5</accession>